<dbReference type="InterPro" id="IPR003245">
    <property type="entry name" value="Phytocyanin_dom"/>
</dbReference>
<feature type="region of interest" description="Disordered" evidence="3">
    <location>
        <begin position="133"/>
        <end position="156"/>
    </location>
</feature>
<evidence type="ECO:0000256" key="4">
    <source>
        <dbReference type="SAM" id="SignalP"/>
    </source>
</evidence>
<keyword evidence="1" id="KW-0479">Metal-binding</keyword>
<dbReference type="Gramene" id="TVU14990">
    <property type="protein sequence ID" value="TVU14990"/>
    <property type="gene ID" value="EJB05_38488"/>
</dbReference>
<feature type="domain" description="Phytocyanin" evidence="5">
    <location>
        <begin position="35"/>
        <end position="133"/>
    </location>
</feature>
<feature type="signal peptide" evidence="4">
    <location>
        <begin position="1"/>
        <end position="34"/>
    </location>
</feature>
<dbReference type="PANTHER" id="PTHR33021:SF502">
    <property type="entry name" value="OSJNBA0079A21.6 PROTEIN"/>
    <property type="match status" value="1"/>
</dbReference>
<dbReference type="GO" id="GO:0046872">
    <property type="term" value="F:metal ion binding"/>
    <property type="evidence" value="ECO:0007669"/>
    <property type="project" value="UniProtKB-KW"/>
</dbReference>
<evidence type="ECO:0000259" key="5">
    <source>
        <dbReference type="PROSITE" id="PS51485"/>
    </source>
</evidence>
<proteinExistence type="predicted"/>
<comment type="caution">
    <text evidence="6">The sequence shown here is derived from an EMBL/GenBank/DDBJ whole genome shotgun (WGS) entry which is preliminary data.</text>
</comment>
<gene>
    <name evidence="6" type="ORF">EJB05_38488</name>
</gene>
<dbReference type="GO" id="GO:0005886">
    <property type="term" value="C:plasma membrane"/>
    <property type="evidence" value="ECO:0007669"/>
    <property type="project" value="TreeGrafter"/>
</dbReference>
<accession>A0A5J9TU96</accession>
<dbReference type="Pfam" id="PF02298">
    <property type="entry name" value="Cu_bind_like"/>
    <property type="match status" value="1"/>
</dbReference>
<dbReference type="Gene3D" id="2.60.40.420">
    <property type="entry name" value="Cupredoxins - blue copper proteins"/>
    <property type="match status" value="1"/>
</dbReference>
<evidence type="ECO:0000256" key="2">
    <source>
        <dbReference type="ARBA" id="ARBA00023180"/>
    </source>
</evidence>
<evidence type="ECO:0000313" key="7">
    <source>
        <dbReference type="Proteomes" id="UP000324897"/>
    </source>
</evidence>
<organism evidence="6 7">
    <name type="scientific">Eragrostis curvula</name>
    <name type="common">weeping love grass</name>
    <dbReference type="NCBI Taxonomy" id="38414"/>
    <lineage>
        <taxon>Eukaryota</taxon>
        <taxon>Viridiplantae</taxon>
        <taxon>Streptophyta</taxon>
        <taxon>Embryophyta</taxon>
        <taxon>Tracheophyta</taxon>
        <taxon>Spermatophyta</taxon>
        <taxon>Magnoliopsida</taxon>
        <taxon>Liliopsida</taxon>
        <taxon>Poales</taxon>
        <taxon>Poaceae</taxon>
        <taxon>PACMAD clade</taxon>
        <taxon>Chloridoideae</taxon>
        <taxon>Eragrostideae</taxon>
        <taxon>Eragrostidinae</taxon>
        <taxon>Eragrostis</taxon>
    </lineage>
</organism>
<dbReference type="AlphaFoldDB" id="A0A5J9TU96"/>
<dbReference type="Proteomes" id="UP000324897">
    <property type="component" value="Unassembled WGS sequence"/>
</dbReference>
<dbReference type="OrthoDB" id="581242at2759"/>
<keyword evidence="4" id="KW-0732">Signal</keyword>
<dbReference type="FunFam" id="2.60.40.420:FF:000003">
    <property type="entry name" value="Blue copper"/>
    <property type="match status" value="1"/>
</dbReference>
<keyword evidence="7" id="KW-1185">Reference proteome</keyword>
<dbReference type="SUPFAM" id="SSF49503">
    <property type="entry name" value="Cupredoxins"/>
    <property type="match status" value="1"/>
</dbReference>
<sequence>MMNFRLSSMAGARFVAQALLVMLVVHGVARGAVAASYNVGNSAGWDLSADFPSWISGKTFYVGDDLVFQYSKYNTLAEVDAAGFKNCSAANAVLSRSDGNTTVQLTAPGDRYFICGNKLHCLGGMRLHVPVTQPPAPAGAPLAPPQADPGAGGLGPSTDDAGVPRLFFGGSHRAAVGPLLLVTWLCAAAVLLV</sequence>
<dbReference type="PROSITE" id="PS51485">
    <property type="entry name" value="PHYTOCYANIN"/>
    <property type="match status" value="1"/>
</dbReference>
<reference evidence="6 7" key="1">
    <citation type="journal article" date="2019" name="Sci. Rep.">
        <title>A high-quality genome of Eragrostis curvula grass provides insights into Poaceae evolution and supports new strategies to enhance forage quality.</title>
        <authorList>
            <person name="Carballo J."/>
            <person name="Santos B.A.C.M."/>
            <person name="Zappacosta D."/>
            <person name="Garbus I."/>
            <person name="Selva J.P."/>
            <person name="Gallo C.A."/>
            <person name="Diaz A."/>
            <person name="Albertini E."/>
            <person name="Caccamo M."/>
            <person name="Echenique V."/>
        </authorList>
    </citation>
    <scope>NUCLEOTIDE SEQUENCE [LARGE SCALE GENOMIC DNA]</scope>
    <source>
        <strain evidence="7">cv. Victoria</strain>
        <tissue evidence="6">Leaf</tissue>
    </source>
</reference>
<feature type="compositionally biased region" description="Pro residues" evidence="3">
    <location>
        <begin position="133"/>
        <end position="147"/>
    </location>
</feature>
<protein>
    <recommendedName>
        <fullName evidence="5">Phytocyanin domain-containing protein</fullName>
    </recommendedName>
</protein>
<dbReference type="InterPro" id="IPR039391">
    <property type="entry name" value="Phytocyanin-like"/>
</dbReference>
<dbReference type="PANTHER" id="PTHR33021">
    <property type="entry name" value="BLUE COPPER PROTEIN"/>
    <property type="match status" value="1"/>
</dbReference>
<evidence type="ECO:0000313" key="6">
    <source>
        <dbReference type="EMBL" id="TVU14990.1"/>
    </source>
</evidence>
<dbReference type="EMBL" id="RWGY01000031">
    <property type="protein sequence ID" value="TVU14990.1"/>
    <property type="molecule type" value="Genomic_DNA"/>
</dbReference>
<keyword evidence="2" id="KW-0325">Glycoprotein</keyword>
<evidence type="ECO:0000256" key="1">
    <source>
        <dbReference type="ARBA" id="ARBA00022723"/>
    </source>
</evidence>
<dbReference type="InterPro" id="IPR008972">
    <property type="entry name" value="Cupredoxin"/>
</dbReference>
<feature type="chain" id="PRO_5023884052" description="Phytocyanin domain-containing protein" evidence="4">
    <location>
        <begin position="35"/>
        <end position="193"/>
    </location>
</feature>
<dbReference type="CDD" id="cd04216">
    <property type="entry name" value="Phytocyanin"/>
    <property type="match status" value="1"/>
</dbReference>
<evidence type="ECO:0000256" key="3">
    <source>
        <dbReference type="SAM" id="MobiDB-lite"/>
    </source>
</evidence>
<dbReference type="GO" id="GO:0009055">
    <property type="term" value="F:electron transfer activity"/>
    <property type="evidence" value="ECO:0007669"/>
    <property type="project" value="InterPro"/>
</dbReference>
<name>A0A5J9TU96_9POAL</name>